<dbReference type="InterPro" id="IPR036892">
    <property type="entry name" value="L27_dom_sf"/>
</dbReference>
<evidence type="ECO:0000259" key="8">
    <source>
        <dbReference type="PROSITE" id="PS51022"/>
    </source>
</evidence>
<dbReference type="PROSITE" id="PS50106">
    <property type="entry name" value="PDZ"/>
    <property type="match status" value="1"/>
</dbReference>
<dbReference type="SMART" id="SM00326">
    <property type="entry name" value="SH3"/>
    <property type="match status" value="1"/>
</dbReference>
<dbReference type="Pfam" id="PF07653">
    <property type="entry name" value="SH3_2"/>
    <property type="match status" value="1"/>
</dbReference>
<dbReference type="PANTHER" id="PTHR23122">
    <property type="entry name" value="MEMBRANE-ASSOCIATED GUANYLATE KINASE MAGUK"/>
    <property type="match status" value="1"/>
</dbReference>
<keyword evidence="2 3" id="KW-0728">SH3 domain</keyword>
<dbReference type="SMART" id="SM00072">
    <property type="entry name" value="GuKc"/>
    <property type="match status" value="1"/>
</dbReference>
<dbReference type="PROSITE" id="PS50002">
    <property type="entry name" value="SH3"/>
    <property type="match status" value="1"/>
</dbReference>
<dbReference type="PROSITE" id="PS50052">
    <property type="entry name" value="GUANYLATE_KINASE_2"/>
    <property type="match status" value="1"/>
</dbReference>
<evidence type="ECO:0008006" key="11">
    <source>
        <dbReference type="Google" id="ProtNLM"/>
    </source>
</evidence>
<organism evidence="9 10">
    <name type="scientific">Macrostomum lignano</name>
    <dbReference type="NCBI Taxonomy" id="282301"/>
    <lineage>
        <taxon>Eukaryota</taxon>
        <taxon>Metazoa</taxon>
        <taxon>Spiralia</taxon>
        <taxon>Lophotrochozoa</taxon>
        <taxon>Platyhelminthes</taxon>
        <taxon>Rhabditophora</taxon>
        <taxon>Macrostomorpha</taxon>
        <taxon>Macrostomida</taxon>
        <taxon>Macrostomidae</taxon>
        <taxon>Macrostomum</taxon>
    </lineage>
</organism>
<evidence type="ECO:0000313" key="9">
    <source>
        <dbReference type="EMBL" id="PAA67477.1"/>
    </source>
</evidence>
<name>A0A267F2S5_9PLAT</name>
<accession>A0A267F2S5</accession>
<reference evidence="9 10" key="1">
    <citation type="submission" date="2017-06" db="EMBL/GenBank/DDBJ databases">
        <title>A platform for efficient transgenesis in Macrostomum lignano, a flatworm model organism for stem cell research.</title>
        <authorList>
            <person name="Berezikov E."/>
        </authorList>
    </citation>
    <scope>NUCLEOTIDE SEQUENCE [LARGE SCALE GENOMIC DNA]</scope>
    <source>
        <strain evidence="9">DV1</strain>
        <tissue evidence="9">Whole organism</tissue>
    </source>
</reference>
<comment type="caution">
    <text evidence="9">The sequence shown here is derived from an EMBL/GenBank/DDBJ whole genome shotgun (WGS) entry which is preliminary data.</text>
</comment>
<dbReference type="Proteomes" id="UP000215902">
    <property type="component" value="Unassembled WGS sequence"/>
</dbReference>
<dbReference type="SUPFAM" id="SSF50044">
    <property type="entry name" value="SH3-domain"/>
    <property type="match status" value="1"/>
</dbReference>
<sequence length="578" mass="63449">PLSMESLIKSGSLSSDDKEFLQQFSNDANMNAVVKLCDILEGYLARRVAPVTPSALEDVVEAYDYLRCHPHAEGCHELVHLLRKPHMKALIQCHDDLANRTYGPRLSPVPHEVDEDDVSVKIVELVKQDEPLGATIKINERTGAILIARVMHGGLADRSDLLQAGDEVQAVNQVLVAGQDPMTAIRMLTTARGNVRLSVLPSERRSSSTAGGVGSVSSGGQQQVGVSPATVRVLFNYNPADDGLIPCQEAGLCLRLGDILQLVNREDGDWWQAIKEGDARRRAGLVPSTDLLLRRYQKQQQLQQQQQQQGRRSSVKSTASSATSSPSSPATAHRDSSGSDQQQPPPQFYEELGRFYPGQPDGPTGSPVPPYRPLVLIGPSGVGRRELARQLVGTDREHFALPVLVSTRSQQRPEPFVSLTAAQIRALAEAGRLAEQWTEDGGNETWALPVDSLTKLLRDGRVPVCVPHGPPPHCLLGLRTPSLRAFVVYVKPPPLDVLRETRAPHLLQQQDSLYDTGRQLTLSELEAMVIEGQRMESACAHLIDFTLVNDDLPVALETLSELAYRLETDFSYVPKHWL</sequence>
<evidence type="ECO:0000259" key="5">
    <source>
        <dbReference type="PROSITE" id="PS50002"/>
    </source>
</evidence>
<feature type="non-terminal residue" evidence="9">
    <location>
        <position position="1"/>
    </location>
</feature>
<dbReference type="InterPro" id="IPR001478">
    <property type="entry name" value="PDZ"/>
</dbReference>
<keyword evidence="10" id="KW-1185">Reference proteome</keyword>
<evidence type="ECO:0000256" key="3">
    <source>
        <dbReference type="PROSITE-ProRule" id="PRU00192"/>
    </source>
</evidence>
<dbReference type="Gene3D" id="2.30.30.40">
    <property type="entry name" value="SH3 Domains"/>
    <property type="match status" value="1"/>
</dbReference>
<dbReference type="SUPFAM" id="SSF101288">
    <property type="entry name" value="L27 domain"/>
    <property type="match status" value="1"/>
</dbReference>
<dbReference type="Gene3D" id="3.40.50.300">
    <property type="entry name" value="P-loop containing nucleotide triphosphate hydrolases"/>
    <property type="match status" value="1"/>
</dbReference>
<dbReference type="Gene3D" id="1.10.287.650">
    <property type="entry name" value="L27 domain"/>
    <property type="match status" value="1"/>
</dbReference>
<proteinExistence type="inferred from homology"/>
<dbReference type="SUPFAM" id="SSF52540">
    <property type="entry name" value="P-loop containing nucleoside triphosphate hydrolases"/>
    <property type="match status" value="1"/>
</dbReference>
<dbReference type="InterPro" id="IPR050716">
    <property type="entry name" value="MAGUK"/>
</dbReference>
<dbReference type="InterPro" id="IPR004172">
    <property type="entry name" value="L27_dom"/>
</dbReference>
<dbReference type="InterPro" id="IPR008145">
    <property type="entry name" value="GK/Ca_channel_bsu"/>
</dbReference>
<comment type="similarity">
    <text evidence="1">Belongs to the MAGUK family.</text>
</comment>
<evidence type="ECO:0000313" key="10">
    <source>
        <dbReference type="Proteomes" id="UP000215902"/>
    </source>
</evidence>
<dbReference type="Gene3D" id="2.30.42.10">
    <property type="match status" value="1"/>
</dbReference>
<feature type="domain" description="PDZ" evidence="7">
    <location>
        <begin position="122"/>
        <end position="203"/>
    </location>
</feature>
<dbReference type="AlphaFoldDB" id="A0A267F2S5"/>
<dbReference type="OrthoDB" id="6268115at2759"/>
<dbReference type="InterPro" id="IPR027417">
    <property type="entry name" value="P-loop_NTPase"/>
</dbReference>
<feature type="domain" description="L27" evidence="8">
    <location>
        <begin position="48"/>
        <end position="105"/>
    </location>
</feature>
<dbReference type="InterPro" id="IPR008144">
    <property type="entry name" value="Guanylate_kin-like_dom"/>
</dbReference>
<dbReference type="Pfam" id="PF00595">
    <property type="entry name" value="PDZ"/>
    <property type="match status" value="1"/>
</dbReference>
<evidence type="ECO:0000256" key="2">
    <source>
        <dbReference type="ARBA" id="ARBA00022443"/>
    </source>
</evidence>
<dbReference type="CDD" id="cd11862">
    <property type="entry name" value="SH3_MPP"/>
    <property type="match status" value="1"/>
</dbReference>
<protein>
    <recommendedName>
        <fullName evidence="11">MAGUK p55 subfamily member 7</fullName>
    </recommendedName>
</protein>
<feature type="region of interest" description="Disordered" evidence="4">
    <location>
        <begin position="201"/>
        <end position="223"/>
    </location>
</feature>
<feature type="domain" description="Guanylate kinase-like" evidence="6">
    <location>
        <begin position="371"/>
        <end position="564"/>
    </location>
</feature>
<dbReference type="InterPro" id="IPR014775">
    <property type="entry name" value="L27_C"/>
</dbReference>
<dbReference type="Pfam" id="PF02828">
    <property type="entry name" value="L27"/>
    <property type="match status" value="1"/>
</dbReference>
<dbReference type="Pfam" id="PF00625">
    <property type="entry name" value="Guanylate_kin"/>
    <property type="match status" value="1"/>
</dbReference>
<dbReference type="EMBL" id="NIVC01001481">
    <property type="protein sequence ID" value="PAA67477.1"/>
    <property type="molecule type" value="Genomic_DNA"/>
</dbReference>
<evidence type="ECO:0000256" key="1">
    <source>
        <dbReference type="ARBA" id="ARBA00007014"/>
    </source>
</evidence>
<evidence type="ECO:0000259" key="6">
    <source>
        <dbReference type="PROSITE" id="PS50052"/>
    </source>
</evidence>
<dbReference type="SMART" id="SM00228">
    <property type="entry name" value="PDZ"/>
    <property type="match status" value="1"/>
</dbReference>
<dbReference type="STRING" id="282301.A0A267F2S5"/>
<dbReference type="SUPFAM" id="SSF50156">
    <property type="entry name" value="PDZ domain-like"/>
    <property type="match status" value="1"/>
</dbReference>
<feature type="domain" description="SH3" evidence="5">
    <location>
        <begin position="226"/>
        <end position="296"/>
    </location>
</feature>
<gene>
    <name evidence="9" type="ORF">BOX15_Mlig020720g2</name>
</gene>
<dbReference type="InterPro" id="IPR036028">
    <property type="entry name" value="SH3-like_dom_sf"/>
</dbReference>
<dbReference type="InterPro" id="IPR036034">
    <property type="entry name" value="PDZ_sf"/>
</dbReference>
<dbReference type="InterPro" id="IPR001452">
    <property type="entry name" value="SH3_domain"/>
</dbReference>
<dbReference type="SMART" id="SM00569">
    <property type="entry name" value="L27"/>
    <property type="match status" value="1"/>
</dbReference>
<evidence type="ECO:0000259" key="7">
    <source>
        <dbReference type="PROSITE" id="PS50106"/>
    </source>
</evidence>
<feature type="compositionally biased region" description="Low complexity" evidence="4">
    <location>
        <begin position="298"/>
        <end position="331"/>
    </location>
</feature>
<evidence type="ECO:0000256" key="4">
    <source>
        <dbReference type="SAM" id="MobiDB-lite"/>
    </source>
</evidence>
<feature type="region of interest" description="Disordered" evidence="4">
    <location>
        <begin position="297"/>
        <end position="372"/>
    </location>
</feature>
<dbReference type="PROSITE" id="PS51022">
    <property type="entry name" value="L27"/>
    <property type="match status" value="1"/>
</dbReference>